<dbReference type="InterPro" id="IPR008965">
    <property type="entry name" value="CBM2/CBM3_carb-bd_dom_sf"/>
</dbReference>
<dbReference type="PANTHER" id="PTHR34002:SF9">
    <property type="entry name" value="XYLOGLUCAN-SPECIFIC ENDO-BETA-1,4-GLUCANASE A"/>
    <property type="match status" value="1"/>
</dbReference>
<name>A0ABQ3WNC6_9ACTN</name>
<evidence type="ECO:0000256" key="2">
    <source>
        <dbReference type="ARBA" id="ARBA00022801"/>
    </source>
</evidence>
<dbReference type="RefSeq" id="WP_204297880.1">
    <property type="nucleotide sequence ID" value="NZ_BAAAGQ010000023.1"/>
</dbReference>
<reference evidence="8" key="1">
    <citation type="submission" date="2021-01" db="EMBL/GenBank/DDBJ databases">
        <title>Whole genome shotgun sequence of Actinoplanes capillaceus NBRC 16408.</title>
        <authorList>
            <person name="Komaki H."/>
            <person name="Tamura T."/>
        </authorList>
    </citation>
    <scope>NUCLEOTIDE SEQUENCE [LARGE SCALE GENOMIC DNA]</scope>
    <source>
        <strain evidence="8">NBRC 16408</strain>
    </source>
</reference>
<dbReference type="EMBL" id="BOMF01000096">
    <property type="protein sequence ID" value="GID47761.1"/>
    <property type="molecule type" value="Genomic_DNA"/>
</dbReference>
<dbReference type="PANTHER" id="PTHR34002">
    <property type="entry name" value="BLR1656 PROTEIN"/>
    <property type="match status" value="1"/>
</dbReference>
<dbReference type="GO" id="GO:0016787">
    <property type="term" value="F:hydrolase activity"/>
    <property type="evidence" value="ECO:0007669"/>
    <property type="project" value="UniProtKB-KW"/>
</dbReference>
<evidence type="ECO:0000256" key="1">
    <source>
        <dbReference type="ARBA" id="ARBA00005519"/>
    </source>
</evidence>
<feature type="chain" id="PRO_5046971549" evidence="6">
    <location>
        <begin position="31"/>
        <end position="378"/>
    </location>
</feature>
<feature type="signal peptide" evidence="6">
    <location>
        <begin position="1"/>
        <end position="30"/>
    </location>
</feature>
<dbReference type="InterPro" id="IPR002594">
    <property type="entry name" value="GH12"/>
</dbReference>
<dbReference type="SUPFAM" id="SSF49899">
    <property type="entry name" value="Concanavalin A-like lectins/glucanases"/>
    <property type="match status" value="1"/>
</dbReference>
<dbReference type="InterPro" id="IPR012291">
    <property type="entry name" value="CBM2_carb-bd_dom_sf"/>
</dbReference>
<dbReference type="PROSITE" id="PS00561">
    <property type="entry name" value="CBM2_A"/>
    <property type="match status" value="1"/>
</dbReference>
<dbReference type="Pfam" id="PF01670">
    <property type="entry name" value="Glyco_hydro_12"/>
    <property type="match status" value="1"/>
</dbReference>
<accession>A0ABQ3WNC6</accession>
<gene>
    <name evidence="8" type="ORF">Aca07nite_50360</name>
</gene>
<organism evidence="8">
    <name type="scientific">Actinoplanes campanulatus</name>
    <dbReference type="NCBI Taxonomy" id="113559"/>
    <lineage>
        <taxon>Bacteria</taxon>
        <taxon>Bacillati</taxon>
        <taxon>Actinomycetota</taxon>
        <taxon>Actinomycetes</taxon>
        <taxon>Micromonosporales</taxon>
        <taxon>Micromonosporaceae</taxon>
        <taxon>Actinoplanes</taxon>
    </lineage>
</organism>
<dbReference type="SUPFAM" id="SSF49384">
    <property type="entry name" value="Carbohydrate-binding domain"/>
    <property type="match status" value="1"/>
</dbReference>
<dbReference type="InterPro" id="IPR013319">
    <property type="entry name" value="GH11/12"/>
</dbReference>
<keyword evidence="4 5" id="KW-0624">Polysaccharide degradation</keyword>
<evidence type="ECO:0000256" key="3">
    <source>
        <dbReference type="ARBA" id="ARBA00023295"/>
    </source>
</evidence>
<evidence type="ECO:0000256" key="5">
    <source>
        <dbReference type="RuleBase" id="RU361163"/>
    </source>
</evidence>
<proteinExistence type="inferred from homology"/>
<sequence length="378" mass="38592">MARSLRALFAAGLLAATGLTALTLATPAEADTLICDQYGSTTIGGRYIAMNNRWGTSAEQCINVTASGFTITSQQGTGNTSGAPVSYPAVYFGCHYTKCSPGTNLPIRVDAISSATSSISYNFVSGATYNASYDIWLDPAPKTDGVNAQEIMIWFNRQGSIQPIGSRIGTATIGGRSWEVWQGNNGANAVVSYVAPSPVSSWNFSVLDFITDVKNRGAITGSWYLTSIQAGFEPWIGGAGLAVNNFAATVNGGGTGPSPSTSATPSSPPTTGTAACRVTYATNVWNTGFTANVTVANTGASAVNGWALGFTLPSGQSVTGSWNATLSGTSGAITARNAGHNGGIPAGGSTSFGFQGTYGGTFTSPTTFTLNGTACTRA</sequence>
<feature type="domain" description="CBM2" evidence="7">
    <location>
        <begin position="269"/>
        <end position="378"/>
    </location>
</feature>
<dbReference type="InterPro" id="IPR001919">
    <property type="entry name" value="CBD2"/>
</dbReference>
<keyword evidence="6" id="KW-0732">Signal</keyword>
<comment type="similarity">
    <text evidence="1 5">Belongs to the glycosyl hydrolase 12 (cellulase H) family.</text>
</comment>
<dbReference type="PROSITE" id="PS51173">
    <property type="entry name" value="CBM2"/>
    <property type="match status" value="1"/>
</dbReference>
<keyword evidence="3 5" id="KW-0326">Glycosidase</keyword>
<dbReference type="InterPro" id="IPR013320">
    <property type="entry name" value="ConA-like_dom_sf"/>
</dbReference>
<evidence type="ECO:0000259" key="7">
    <source>
        <dbReference type="PROSITE" id="PS51173"/>
    </source>
</evidence>
<evidence type="ECO:0000313" key="8">
    <source>
        <dbReference type="EMBL" id="GID47761.1"/>
    </source>
</evidence>
<dbReference type="InterPro" id="IPR018366">
    <property type="entry name" value="CBM2_CS"/>
</dbReference>
<keyword evidence="5" id="KW-0119">Carbohydrate metabolism</keyword>
<dbReference type="Pfam" id="PF00553">
    <property type="entry name" value="CBM_2"/>
    <property type="match status" value="1"/>
</dbReference>
<dbReference type="SMART" id="SM00637">
    <property type="entry name" value="CBD_II"/>
    <property type="match status" value="1"/>
</dbReference>
<protein>
    <submittedName>
        <fullName evidence="8">Glycosyl hydrolase family 5</fullName>
    </submittedName>
</protein>
<evidence type="ECO:0000256" key="6">
    <source>
        <dbReference type="SAM" id="SignalP"/>
    </source>
</evidence>
<dbReference type="Gene3D" id="2.60.120.180">
    <property type="match status" value="1"/>
</dbReference>
<evidence type="ECO:0000256" key="4">
    <source>
        <dbReference type="ARBA" id="ARBA00023326"/>
    </source>
</evidence>
<dbReference type="Gene3D" id="2.60.40.290">
    <property type="match status" value="1"/>
</dbReference>
<keyword evidence="2 5" id="KW-0378">Hydrolase</keyword>
<comment type="caution">
    <text evidence="8">The sequence shown here is derived from an EMBL/GenBank/DDBJ whole genome shotgun (WGS) entry which is preliminary data.</text>
</comment>